<reference evidence="3" key="1">
    <citation type="submission" date="2023-03" db="UniProtKB">
        <authorList>
            <consortium name="EnsemblPlants"/>
        </authorList>
    </citation>
    <scope>IDENTIFICATION</scope>
</reference>
<evidence type="ECO:0000256" key="1">
    <source>
        <dbReference type="ARBA" id="ARBA00006180"/>
    </source>
</evidence>
<dbReference type="AlphaFoldDB" id="A0A9I9E6P1"/>
<dbReference type="GO" id="GO:0019888">
    <property type="term" value="F:protein phosphatase regulator activity"/>
    <property type="evidence" value="ECO:0007669"/>
    <property type="project" value="TreeGrafter"/>
</dbReference>
<keyword evidence="2" id="KW-0131">Cell cycle</keyword>
<organism evidence="3">
    <name type="scientific">Cucumis melo</name>
    <name type="common">Muskmelon</name>
    <dbReference type="NCBI Taxonomy" id="3656"/>
    <lineage>
        <taxon>Eukaryota</taxon>
        <taxon>Viridiplantae</taxon>
        <taxon>Streptophyta</taxon>
        <taxon>Embryophyta</taxon>
        <taxon>Tracheophyta</taxon>
        <taxon>Spermatophyta</taxon>
        <taxon>Magnoliopsida</taxon>
        <taxon>eudicotyledons</taxon>
        <taxon>Gunneridae</taxon>
        <taxon>Pentapetalae</taxon>
        <taxon>rosids</taxon>
        <taxon>fabids</taxon>
        <taxon>Cucurbitales</taxon>
        <taxon>Cucurbitaceae</taxon>
        <taxon>Benincaseae</taxon>
        <taxon>Cucumis</taxon>
    </lineage>
</organism>
<dbReference type="PANTHER" id="PTHR12634">
    <property type="entry name" value="SIT4 YEAST -ASSOCIATING PROTEIN-RELATED"/>
    <property type="match status" value="1"/>
</dbReference>
<dbReference type="GO" id="GO:0019903">
    <property type="term" value="F:protein phosphatase binding"/>
    <property type="evidence" value="ECO:0007669"/>
    <property type="project" value="InterPro"/>
</dbReference>
<dbReference type="Pfam" id="PF04499">
    <property type="entry name" value="SAPS"/>
    <property type="match status" value="1"/>
</dbReference>
<protein>
    <submittedName>
        <fullName evidence="3">Uncharacterized protein</fullName>
    </submittedName>
</protein>
<accession>A0A9I9E6P1</accession>
<dbReference type="InterPro" id="IPR007587">
    <property type="entry name" value="SAPS"/>
</dbReference>
<sequence length="207" mass="23857">MEFISVLLKTGNVTAEKELINSDTIKRVIDLFFEYPCNNFLHHHVENIVLSCLESKKDDIVDHLLRECNLIGKIIQTEKNPIILVDSNQLGKRGSNLTEEELETHTISTWKEGKAYLNGRWMDKEGFYHDNSFITTQSMQPLLEPVDTRRSYSQVELDEVQVELADFLGPYICQRSVFLTVLPTVKNFDSLDTGFNDDFKTVKNNHS</sequence>
<dbReference type="PANTHER" id="PTHR12634:SF8">
    <property type="entry name" value="FIERY MOUNTAIN, ISOFORM D"/>
    <property type="match status" value="1"/>
</dbReference>
<dbReference type="EnsemblPlants" id="MELO3C029546.2.1">
    <property type="protein sequence ID" value="MELO3C029546.2.1"/>
    <property type="gene ID" value="MELO3C029546.2"/>
</dbReference>
<evidence type="ECO:0000313" key="3">
    <source>
        <dbReference type="EnsemblPlants" id="MELO3C029546.2.1"/>
    </source>
</evidence>
<name>A0A9I9E6P1_CUCME</name>
<evidence type="ECO:0000256" key="2">
    <source>
        <dbReference type="ARBA" id="ARBA00023306"/>
    </source>
</evidence>
<dbReference type="Gramene" id="MELO3C029546.2.1">
    <property type="protein sequence ID" value="MELO3C029546.2.1"/>
    <property type="gene ID" value="MELO3C029546.2"/>
</dbReference>
<comment type="similarity">
    <text evidence="1">Belongs to the SAPS family.</text>
</comment>
<proteinExistence type="inferred from homology"/>